<keyword evidence="3" id="KW-1185">Reference proteome</keyword>
<dbReference type="PANTHER" id="PTHR46780">
    <property type="entry name" value="PROTEIN EVA-1"/>
    <property type="match status" value="1"/>
</dbReference>
<gene>
    <name evidence="2" type="ORF">LAZ67_16000192</name>
</gene>
<protein>
    <recommendedName>
        <fullName evidence="1">SUEL-type lectin domain-containing protein</fullName>
    </recommendedName>
</protein>
<proteinExistence type="predicted"/>
<evidence type="ECO:0000259" key="1">
    <source>
        <dbReference type="PROSITE" id="PS50228"/>
    </source>
</evidence>
<dbReference type="Gene3D" id="2.60.120.740">
    <property type="match status" value="1"/>
</dbReference>
<dbReference type="CDD" id="cd22828">
    <property type="entry name" value="Gal_Rha_Lectin_EVA1_EVA1C_rpt1"/>
    <property type="match status" value="1"/>
</dbReference>
<dbReference type="InterPro" id="IPR043159">
    <property type="entry name" value="Lectin_gal-bd_sf"/>
</dbReference>
<evidence type="ECO:0000313" key="2">
    <source>
        <dbReference type="EMBL" id="UYV78126.1"/>
    </source>
</evidence>
<evidence type="ECO:0000313" key="3">
    <source>
        <dbReference type="Proteomes" id="UP001235939"/>
    </source>
</evidence>
<reference evidence="2 3" key="1">
    <citation type="submission" date="2022-01" db="EMBL/GenBank/DDBJ databases">
        <title>A chromosomal length assembly of Cordylochernes scorpioides.</title>
        <authorList>
            <person name="Zeh D."/>
            <person name="Zeh J."/>
        </authorList>
    </citation>
    <scope>NUCLEOTIDE SEQUENCE [LARGE SCALE GENOMIC DNA]</scope>
    <source>
        <strain evidence="2">IN4F17</strain>
        <tissue evidence="2">Whole Body</tissue>
    </source>
</reference>
<dbReference type="EMBL" id="CP092878">
    <property type="protein sequence ID" value="UYV78126.1"/>
    <property type="molecule type" value="Genomic_DNA"/>
</dbReference>
<name>A0ABY6LAE8_9ARAC</name>
<feature type="domain" description="SUEL-type lectin" evidence="1">
    <location>
        <begin position="28"/>
        <end position="116"/>
    </location>
</feature>
<dbReference type="Pfam" id="PF02140">
    <property type="entry name" value="SUEL_Lectin"/>
    <property type="match status" value="1"/>
</dbReference>
<dbReference type="Proteomes" id="UP001235939">
    <property type="component" value="Chromosome 16"/>
</dbReference>
<dbReference type="PROSITE" id="PS50228">
    <property type="entry name" value="SUEL_LECTIN"/>
    <property type="match status" value="1"/>
</dbReference>
<accession>A0ABY6LAE8</accession>
<dbReference type="InterPro" id="IPR000922">
    <property type="entry name" value="Lectin_gal-bd_dom"/>
</dbReference>
<organism evidence="2 3">
    <name type="scientific">Cordylochernes scorpioides</name>
    <dbReference type="NCBI Taxonomy" id="51811"/>
    <lineage>
        <taxon>Eukaryota</taxon>
        <taxon>Metazoa</taxon>
        <taxon>Ecdysozoa</taxon>
        <taxon>Arthropoda</taxon>
        <taxon>Chelicerata</taxon>
        <taxon>Arachnida</taxon>
        <taxon>Pseudoscorpiones</taxon>
        <taxon>Cheliferoidea</taxon>
        <taxon>Chernetidae</taxon>
        <taxon>Cordylochernes</taxon>
    </lineage>
</organism>
<sequence>MCPRTCFYDYYTSRGVCTETLRTFHTQTCDGDTLQLECWPNTVLSVYTARYGRGQDTPCLPTAPVSSCTASANVLMRVEEECKKQRTCQLLVSSSTLGSDPCPGEPKFLDVAYKCRPSRCF</sequence>